<evidence type="ECO:0000256" key="1">
    <source>
        <dbReference type="SAM" id="Phobius"/>
    </source>
</evidence>
<dbReference type="EMBL" id="JAGQHS010000032">
    <property type="protein sequence ID" value="MCA9755779.1"/>
    <property type="molecule type" value="Genomic_DNA"/>
</dbReference>
<feature type="transmembrane region" description="Helical" evidence="1">
    <location>
        <begin position="6"/>
        <end position="26"/>
    </location>
</feature>
<reference evidence="2" key="1">
    <citation type="submission" date="2020-04" db="EMBL/GenBank/DDBJ databases">
        <authorList>
            <person name="Zhang T."/>
        </authorList>
    </citation>
    <scope>NUCLEOTIDE SEQUENCE</scope>
    <source>
        <strain evidence="2">HKST-UBA02</strain>
    </source>
</reference>
<gene>
    <name evidence="2" type="ORF">KDA27_08260</name>
</gene>
<feature type="transmembrane region" description="Helical" evidence="1">
    <location>
        <begin position="217"/>
        <end position="238"/>
    </location>
</feature>
<sequence length="426" mass="47343">MTYFLPKLLACLVVALGSVGVLFVLWGRRDEILWLRRLSILTLILSAAASIIVYLVFPEFVRFSDVMNFYLPETEALLAGGLPYRDFPTSYSPLFHAILAVPVMLWHSPGAIVLVMIAAEAITVALYLRVCRRVGRELVGWRTAWIFVSSPTILYWVVLGGYNSILIAMFSMMALSACHYRRETIAGSCASMGLLGCKLLGVLSWPTVVLYRREGALRRLVPMGIALCFLGVLFLAGVDVLQPIRREGGGWSDGNVWFVLATFVPRIFEAAPFEIASVLCFVVFYAAGTLRLIRSNGAADSEQQRWDRSMAHLAWAMAGLLLFSKKSMAMYPPMALPFFAHACLVGRQDRTLVSLLPFLGLGAAATLFPHQGWLRAWIHERPYLHGSTMAQIVLLAQFVKVGAFAYIAVASWRLLGKRSNGQERTR</sequence>
<keyword evidence="1" id="KW-0472">Membrane</keyword>
<feature type="transmembrane region" description="Helical" evidence="1">
    <location>
        <begin position="389"/>
        <end position="415"/>
    </location>
</feature>
<keyword evidence="1" id="KW-0812">Transmembrane</keyword>
<evidence type="ECO:0008006" key="4">
    <source>
        <dbReference type="Google" id="ProtNLM"/>
    </source>
</evidence>
<name>A0A956SDZ2_UNCEI</name>
<feature type="transmembrane region" description="Helical" evidence="1">
    <location>
        <begin position="352"/>
        <end position="369"/>
    </location>
</feature>
<reference evidence="2" key="2">
    <citation type="journal article" date="2021" name="Microbiome">
        <title>Successional dynamics and alternative stable states in a saline activated sludge microbial community over 9 years.</title>
        <authorList>
            <person name="Wang Y."/>
            <person name="Ye J."/>
            <person name="Ju F."/>
            <person name="Liu L."/>
            <person name="Boyd J.A."/>
            <person name="Deng Y."/>
            <person name="Parks D.H."/>
            <person name="Jiang X."/>
            <person name="Yin X."/>
            <person name="Woodcroft B.J."/>
            <person name="Tyson G.W."/>
            <person name="Hugenholtz P."/>
            <person name="Polz M.F."/>
            <person name="Zhang T."/>
        </authorList>
    </citation>
    <scope>NUCLEOTIDE SEQUENCE</scope>
    <source>
        <strain evidence="2">HKST-UBA02</strain>
    </source>
</reference>
<evidence type="ECO:0000313" key="2">
    <source>
        <dbReference type="EMBL" id="MCA9755779.1"/>
    </source>
</evidence>
<evidence type="ECO:0000313" key="3">
    <source>
        <dbReference type="Proteomes" id="UP000739538"/>
    </source>
</evidence>
<accession>A0A956SDZ2</accession>
<feature type="transmembrane region" description="Helical" evidence="1">
    <location>
        <begin position="94"/>
        <end position="127"/>
    </location>
</feature>
<comment type="caution">
    <text evidence="2">The sequence shown here is derived from an EMBL/GenBank/DDBJ whole genome shotgun (WGS) entry which is preliminary data.</text>
</comment>
<dbReference type="AlphaFoldDB" id="A0A956SDZ2"/>
<organism evidence="2 3">
    <name type="scientific">Eiseniibacteriota bacterium</name>
    <dbReference type="NCBI Taxonomy" id="2212470"/>
    <lineage>
        <taxon>Bacteria</taxon>
        <taxon>Candidatus Eiseniibacteriota</taxon>
    </lineage>
</organism>
<keyword evidence="1" id="KW-1133">Transmembrane helix</keyword>
<feature type="transmembrane region" description="Helical" evidence="1">
    <location>
        <begin position="192"/>
        <end position="211"/>
    </location>
</feature>
<dbReference type="Proteomes" id="UP000739538">
    <property type="component" value="Unassembled WGS sequence"/>
</dbReference>
<proteinExistence type="predicted"/>
<feature type="transmembrane region" description="Helical" evidence="1">
    <location>
        <begin position="38"/>
        <end position="57"/>
    </location>
</feature>
<protein>
    <recommendedName>
        <fullName evidence="4">DUF2029 domain-containing protein</fullName>
    </recommendedName>
</protein>